<sequence length="123" mass="13140">MAKNCPDENSCKFKIVLECSPNVVVESTEATTPQKICCPPLSQTISKSTQFADGIMTFTYDNINCPTTVLINCSAPDPTLQLNAAIVANSINFLSVGSLSTTFPGTCNDQGKLLALHQLLLTI</sequence>
<name>A0A1I8B5Y7_MELHA</name>
<dbReference type="Proteomes" id="UP000095281">
    <property type="component" value="Unplaced"/>
</dbReference>
<evidence type="ECO:0000313" key="1">
    <source>
        <dbReference type="Proteomes" id="UP000095281"/>
    </source>
</evidence>
<reference evidence="2" key="1">
    <citation type="submission" date="2016-11" db="UniProtKB">
        <authorList>
            <consortium name="WormBaseParasite"/>
        </authorList>
    </citation>
    <scope>IDENTIFICATION</scope>
</reference>
<protein>
    <submittedName>
        <fullName evidence="2">Protein YLS3-like</fullName>
    </submittedName>
</protein>
<dbReference type="AlphaFoldDB" id="A0A1I8B5Y7"/>
<evidence type="ECO:0000313" key="2">
    <source>
        <dbReference type="WBParaSite" id="MhA1_Contig1452.frz3.gene5"/>
    </source>
</evidence>
<organism evidence="1 2">
    <name type="scientific">Meloidogyne hapla</name>
    <name type="common">Root-knot nematode worm</name>
    <dbReference type="NCBI Taxonomy" id="6305"/>
    <lineage>
        <taxon>Eukaryota</taxon>
        <taxon>Metazoa</taxon>
        <taxon>Ecdysozoa</taxon>
        <taxon>Nematoda</taxon>
        <taxon>Chromadorea</taxon>
        <taxon>Rhabditida</taxon>
        <taxon>Tylenchina</taxon>
        <taxon>Tylenchomorpha</taxon>
        <taxon>Tylenchoidea</taxon>
        <taxon>Meloidogynidae</taxon>
        <taxon>Meloidogyninae</taxon>
        <taxon>Meloidogyne</taxon>
    </lineage>
</organism>
<proteinExistence type="predicted"/>
<keyword evidence="1" id="KW-1185">Reference proteome</keyword>
<accession>A0A1I8B5Y7</accession>
<dbReference type="WBParaSite" id="MhA1_Contig1452.frz3.gene5">
    <property type="protein sequence ID" value="MhA1_Contig1452.frz3.gene5"/>
    <property type="gene ID" value="MhA1_Contig1452.frz3.gene5"/>
</dbReference>